<evidence type="ECO:0008006" key="5">
    <source>
        <dbReference type="Google" id="ProtNLM"/>
    </source>
</evidence>
<reference evidence="3" key="1">
    <citation type="submission" date="2022-08" db="EMBL/GenBank/DDBJ databases">
        <title>A Global Phylogenomic Analysis of the Shiitake Genus Lentinula.</title>
        <authorList>
            <consortium name="DOE Joint Genome Institute"/>
            <person name="Sierra-Patev S."/>
            <person name="Min B."/>
            <person name="Naranjo-Ortiz M."/>
            <person name="Looney B."/>
            <person name="Konkel Z."/>
            <person name="Slot J.C."/>
            <person name="Sakamoto Y."/>
            <person name="Steenwyk J.L."/>
            <person name="Rokas A."/>
            <person name="Carro J."/>
            <person name="Camarero S."/>
            <person name="Ferreira P."/>
            <person name="Molpeceres G."/>
            <person name="Ruiz-Duenas F.J."/>
            <person name="Serrano A."/>
            <person name="Henrissat B."/>
            <person name="Drula E."/>
            <person name="Hughes K.W."/>
            <person name="Mata J.L."/>
            <person name="Ishikawa N.K."/>
            <person name="Vargas-Isla R."/>
            <person name="Ushijima S."/>
            <person name="Smith C.A."/>
            <person name="Ahrendt S."/>
            <person name="Andreopoulos W."/>
            <person name="He G."/>
            <person name="Labutti K."/>
            <person name="Lipzen A."/>
            <person name="Ng V."/>
            <person name="Riley R."/>
            <person name="Sandor L."/>
            <person name="Barry K."/>
            <person name="Martinez A.T."/>
            <person name="Xiao Y."/>
            <person name="Gibbons J.G."/>
            <person name="Terashima K."/>
            <person name="Grigoriev I.V."/>
            <person name="Hibbett D.S."/>
        </authorList>
    </citation>
    <scope>NUCLEOTIDE SEQUENCE</scope>
    <source>
        <strain evidence="3">RHP3577 ss4</strain>
    </source>
</reference>
<name>A0ABQ8V6L0_9AGAR</name>
<keyword evidence="4" id="KW-1185">Reference proteome</keyword>
<dbReference type="PRINTS" id="PR00081">
    <property type="entry name" value="GDHRDH"/>
</dbReference>
<dbReference type="InterPro" id="IPR036291">
    <property type="entry name" value="NAD(P)-bd_dom_sf"/>
</dbReference>
<dbReference type="SUPFAM" id="SSF51735">
    <property type="entry name" value="NAD(P)-binding Rossmann-fold domains"/>
    <property type="match status" value="1"/>
</dbReference>
<proteinExistence type="inferred from homology"/>
<dbReference type="Gene3D" id="3.40.50.720">
    <property type="entry name" value="NAD(P)-binding Rossmann-like Domain"/>
    <property type="match status" value="1"/>
</dbReference>
<sequence length="269" mass="28767">VALITGAAQGIGKTIALRLASDGFKIALNDVDSKRNQLGGVIDEIERKYGLETCSIPGDVSKERDVQDMVEAVPQRLGSLDVVRHDKLVFSTHFAPLSLSEKQWDEVLRINTKGVFFCYKYAAKQMVAQGRPGGRIIGASSFAGKQGLTHIGAYAALKFAVRGLTQVAALELGHHGITVTAYAPGTRYTDSPGFVRLERGPHNIPYLLQTASAIDLSTTPAGKDLPSFSTVGKPEDVASLVSFLASQESGYITGETYLTLSAGSIPYLH</sequence>
<keyword evidence="2" id="KW-0560">Oxidoreductase</keyword>
<dbReference type="PANTHER" id="PTHR42760:SF133">
    <property type="entry name" value="3-OXOACYL-[ACYL-CARRIER-PROTEIN] REDUCTASE"/>
    <property type="match status" value="1"/>
</dbReference>
<comment type="similarity">
    <text evidence="1">Belongs to the short-chain dehydrogenases/reductases (SDR) family.</text>
</comment>
<evidence type="ECO:0000313" key="4">
    <source>
        <dbReference type="Proteomes" id="UP001150217"/>
    </source>
</evidence>
<gene>
    <name evidence="3" type="ORF">C8R41DRAFT_773305</name>
</gene>
<comment type="caution">
    <text evidence="3">The sequence shown here is derived from an EMBL/GenBank/DDBJ whole genome shotgun (WGS) entry which is preliminary data.</text>
</comment>
<dbReference type="Proteomes" id="UP001150217">
    <property type="component" value="Unassembled WGS sequence"/>
</dbReference>
<dbReference type="Pfam" id="PF00106">
    <property type="entry name" value="adh_short"/>
    <property type="match status" value="1"/>
</dbReference>
<evidence type="ECO:0000256" key="1">
    <source>
        <dbReference type="ARBA" id="ARBA00006484"/>
    </source>
</evidence>
<evidence type="ECO:0000313" key="3">
    <source>
        <dbReference type="EMBL" id="KAJ4476797.1"/>
    </source>
</evidence>
<dbReference type="PANTHER" id="PTHR42760">
    <property type="entry name" value="SHORT-CHAIN DEHYDROGENASES/REDUCTASES FAMILY MEMBER"/>
    <property type="match status" value="1"/>
</dbReference>
<organism evidence="3 4">
    <name type="scientific">Lentinula lateritia</name>
    <dbReference type="NCBI Taxonomy" id="40482"/>
    <lineage>
        <taxon>Eukaryota</taxon>
        <taxon>Fungi</taxon>
        <taxon>Dikarya</taxon>
        <taxon>Basidiomycota</taxon>
        <taxon>Agaricomycotina</taxon>
        <taxon>Agaricomycetes</taxon>
        <taxon>Agaricomycetidae</taxon>
        <taxon>Agaricales</taxon>
        <taxon>Marasmiineae</taxon>
        <taxon>Omphalotaceae</taxon>
        <taxon>Lentinula</taxon>
    </lineage>
</organism>
<evidence type="ECO:0000256" key="2">
    <source>
        <dbReference type="ARBA" id="ARBA00023002"/>
    </source>
</evidence>
<feature type="non-terminal residue" evidence="3">
    <location>
        <position position="1"/>
    </location>
</feature>
<protein>
    <recommendedName>
        <fullName evidence="5">NAD(P)-binding protein</fullName>
    </recommendedName>
</protein>
<accession>A0ABQ8V6L0</accession>
<dbReference type="EMBL" id="JANVFT010000069">
    <property type="protein sequence ID" value="KAJ4476797.1"/>
    <property type="molecule type" value="Genomic_DNA"/>
</dbReference>
<dbReference type="InterPro" id="IPR002347">
    <property type="entry name" value="SDR_fam"/>
</dbReference>